<feature type="domain" description="CS" evidence="1">
    <location>
        <begin position="73"/>
        <end position="186"/>
    </location>
</feature>
<dbReference type="InterPro" id="IPR008978">
    <property type="entry name" value="HSP20-like_chaperone"/>
</dbReference>
<gene>
    <name evidence="2" type="ORF">EVOR1521_LOCUS25546</name>
</gene>
<comment type="caution">
    <text evidence="2">The sequence shown here is derived from an EMBL/GenBank/DDBJ whole genome shotgun (WGS) entry which is preliminary data.</text>
</comment>
<dbReference type="Proteomes" id="UP001178507">
    <property type="component" value="Unassembled WGS sequence"/>
</dbReference>
<evidence type="ECO:0000313" key="2">
    <source>
        <dbReference type="EMBL" id="CAJ1402722.1"/>
    </source>
</evidence>
<dbReference type="PROSITE" id="PS51203">
    <property type="entry name" value="CS"/>
    <property type="match status" value="1"/>
</dbReference>
<dbReference type="AlphaFoldDB" id="A0AA36JAP2"/>
<dbReference type="SUPFAM" id="SSF49764">
    <property type="entry name" value="HSP20-like chaperones"/>
    <property type="match status" value="1"/>
</dbReference>
<organism evidence="2 3">
    <name type="scientific">Effrenium voratum</name>
    <dbReference type="NCBI Taxonomy" id="2562239"/>
    <lineage>
        <taxon>Eukaryota</taxon>
        <taxon>Sar</taxon>
        <taxon>Alveolata</taxon>
        <taxon>Dinophyceae</taxon>
        <taxon>Suessiales</taxon>
        <taxon>Symbiodiniaceae</taxon>
        <taxon>Effrenium</taxon>
    </lineage>
</organism>
<keyword evidence="3" id="KW-1185">Reference proteome</keyword>
<dbReference type="Gene3D" id="2.60.40.790">
    <property type="match status" value="1"/>
</dbReference>
<dbReference type="InterPro" id="IPR007052">
    <property type="entry name" value="CS_dom"/>
</dbReference>
<sequence>MTEEYTGEEVLIEELPKSAFDHSKDKAKDLSYYYAHQPEAEKGFPKEAVVREEDPRIRADGLGPKPLDEKKKVEFDNVRWLTTMSFSDDGKAVKVYVDFPEELKDAEITCEWERFGVELVARLQNGKLYGIRVKDAEGWVLEHERKNGWAHEIVPEKCKWRLSSSTPRITLTLMKKDENEKWYELRKKDIRSTF</sequence>
<reference evidence="2" key="1">
    <citation type="submission" date="2023-08" db="EMBL/GenBank/DDBJ databases">
        <authorList>
            <person name="Chen Y."/>
            <person name="Shah S."/>
            <person name="Dougan E. K."/>
            <person name="Thang M."/>
            <person name="Chan C."/>
        </authorList>
    </citation>
    <scope>NUCLEOTIDE SEQUENCE</scope>
</reference>
<evidence type="ECO:0000313" key="3">
    <source>
        <dbReference type="Proteomes" id="UP001178507"/>
    </source>
</evidence>
<protein>
    <recommendedName>
        <fullName evidence="1">CS domain-containing protein</fullName>
    </recommendedName>
</protein>
<accession>A0AA36JAP2</accession>
<name>A0AA36JAP2_9DINO</name>
<evidence type="ECO:0000259" key="1">
    <source>
        <dbReference type="PROSITE" id="PS51203"/>
    </source>
</evidence>
<proteinExistence type="predicted"/>
<dbReference type="EMBL" id="CAUJNA010003464">
    <property type="protein sequence ID" value="CAJ1402722.1"/>
    <property type="molecule type" value="Genomic_DNA"/>
</dbReference>